<evidence type="ECO:0000256" key="3">
    <source>
        <dbReference type="ARBA" id="ARBA00022840"/>
    </source>
</evidence>
<evidence type="ECO:0000256" key="1">
    <source>
        <dbReference type="ARBA" id="ARBA00008314"/>
    </source>
</evidence>
<keyword evidence="4" id="KW-0175">Coiled coil</keyword>
<evidence type="ECO:0000256" key="2">
    <source>
        <dbReference type="ARBA" id="ARBA00022741"/>
    </source>
</evidence>
<dbReference type="Proteomes" id="UP000310200">
    <property type="component" value="Unassembled WGS sequence"/>
</dbReference>
<evidence type="ECO:0000259" key="8">
    <source>
        <dbReference type="PROSITE" id="PS51456"/>
    </source>
</evidence>
<keyword evidence="2" id="KW-0547">Nucleotide-binding</keyword>
<evidence type="ECO:0000313" key="10">
    <source>
        <dbReference type="Proteomes" id="UP000310200"/>
    </source>
</evidence>
<sequence>FNVVGVTSPLLRVVNEEYQREGIEWKFMDFGLDLQPTIDLIDKPMGIMALLDEECWFPKATDKKFVEKLNMKLNRQYRRHATKIHEVGAESMSLRLVCAESRLLLSPSGNPVGTVDVDKRALVTIKLRVTGKTTVTLRTKTRKTRIHSSGRIVRTCQKRARGDVRFALNLLFAYTTEPLRQIYEISHKGEESYKSIRKRRDFGPWGVKKGTMRKRDFPLSRGYSKQRDHRGPSGNAVIFILAMRLAESRFIPLYIPSSHRLTSRKDEKILDPLTVKEGCATWFPERNPRRFTLRSAKEDDRRGYFFQIIGSCTTYMSYCSYRYPDAQHIAQLEKSTANIISDNPHARVPYSLFTVTFDVKRFISSAIAENGGIVFHFLLETYPSGAGLCALPRLPFAAPSPPLSCLFLRHVIAIFLMGVGRGRERPGTLAYMTRKGQEEGERVLLPFSPSCRRHRARNSFSAVPDRSRHLPHIRTGSGKHTANPSAAIRSTYEEFIRAEAGRTRKRDETTWEASQTLMCAFTRHLTLFFSGPRPHVYSRVSRTKDIPRARNVTRPSSDGRQFFLVRARTSKRRHGNSTRNTGGGSTGNEKVMFRPASFRARTRFVFSGAFEVRA</sequence>
<accession>A0A4S2L1J4</accession>
<dbReference type="GO" id="GO:0005524">
    <property type="term" value="F:ATP binding"/>
    <property type="evidence" value="ECO:0007669"/>
    <property type="project" value="UniProtKB-KW"/>
</dbReference>
<organism evidence="9 10">
    <name type="scientific">Temnothorax longispinosus</name>
    <dbReference type="NCBI Taxonomy" id="300112"/>
    <lineage>
        <taxon>Eukaryota</taxon>
        <taxon>Metazoa</taxon>
        <taxon>Ecdysozoa</taxon>
        <taxon>Arthropoda</taxon>
        <taxon>Hexapoda</taxon>
        <taxon>Insecta</taxon>
        <taxon>Pterygota</taxon>
        <taxon>Neoptera</taxon>
        <taxon>Endopterygota</taxon>
        <taxon>Hymenoptera</taxon>
        <taxon>Apocrita</taxon>
        <taxon>Aculeata</taxon>
        <taxon>Formicoidea</taxon>
        <taxon>Formicidae</taxon>
        <taxon>Myrmicinae</taxon>
        <taxon>Temnothorax</taxon>
    </lineage>
</organism>
<keyword evidence="5 6" id="KW-0009">Actin-binding</keyword>
<dbReference type="PANTHER" id="PTHR13140">
    <property type="entry name" value="MYOSIN"/>
    <property type="match status" value="1"/>
</dbReference>
<dbReference type="EMBL" id="QBLH01000743">
    <property type="protein sequence ID" value="TGZ54329.1"/>
    <property type="molecule type" value="Genomic_DNA"/>
</dbReference>
<evidence type="ECO:0000256" key="7">
    <source>
        <dbReference type="SAM" id="MobiDB-lite"/>
    </source>
</evidence>
<dbReference type="AlphaFoldDB" id="A0A4S2L1J4"/>
<keyword evidence="6" id="KW-0505">Motor protein</keyword>
<feature type="domain" description="Myosin motor" evidence="8">
    <location>
        <begin position="1"/>
        <end position="80"/>
    </location>
</feature>
<evidence type="ECO:0000256" key="5">
    <source>
        <dbReference type="ARBA" id="ARBA00023203"/>
    </source>
</evidence>
<dbReference type="PROSITE" id="PS51456">
    <property type="entry name" value="MYOSIN_MOTOR"/>
    <property type="match status" value="1"/>
</dbReference>
<feature type="region of interest" description="Disordered" evidence="7">
    <location>
        <begin position="569"/>
        <end position="590"/>
    </location>
</feature>
<keyword evidence="3" id="KW-0067">ATP-binding</keyword>
<dbReference type="GO" id="GO:0016459">
    <property type="term" value="C:myosin complex"/>
    <property type="evidence" value="ECO:0007669"/>
    <property type="project" value="UniProtKB-KW"/>
</dbReference>
<evidence type="ECO:0000313" key="9">
    <source>
        <dbReference type="EMBL" id="TGZ54329.1"/>
    </source>
</evidence>
<feature type="non-terminal residue" evidence="9">
    <location>
        <position position="614"/>
    </location>
</feature>
<dbReference type="GO" id="GO:0000146">
    <property type="term" value="F:microfilament motor activity"/>
    <property type="evidence" value="ECO:0007669"/>
    <property type="project" value="TreeGrafter"/>
</dbReference>
<dbReference type="Gene3D" id="1.20.58.530">
    <property type="match status" value="1"/>
</dbReference>
<name>A0A4S2L1J4_9HYME</name>
<keyword evidence="6" id="KW-0518">Myosin</keyword>
<protein>
    <recommendedName>
        <fullName evidence="8">Myosin motor domain-containing protein</fullName>
    </recommendedName>
</protein>
<comment type="caution">
    <text evidence="9">The sequence shown here is derived from an EMBL/GenBank/DDBJ whole genome shotgun (WGS) entry which is preliminary data.</text>
</comment>
<dbReference type="GO" id="GO:0007015">
    <property type="term" value="P:actin filament organization"/>
    <property type="evidence" value="ECO:0007669"/>
    <property type="project" value="TreeGrafter"/>
</dbReference>
<dbReference type="PANTHER" id="PTHR13140:SF857">
    <property type="entry name" value="MYOSIN-11"/>
    <property type="match status" value="1"/>
</dbReference>
<evidence type="ECO:0000256" key="6">
    <source>
        <dbReference type="PROSITE-ProRule" id="PRU00782"/>
    </source>
</evidence>
<dbReference type="GO" id="GO:0051015">
    <property type="term" value="F:actin filament binding"/>
    <property type="evidence" value="ECO:0007669"/>
    <property type="project" value="TreeGrafter"/>
</dbReference>
<comment type="caution">
    <text evidence="6">Lacks conserved residue(s) required for the propagation of feature annotation.</text>
</comment>
<dbReference type="Pfam" id="PF00063">
    <property type="entry name" value="Myosin_head"/>
    <property type="match status" value="1"/>
</dbReference>
<evidence type="ECO:0000256" key="4">
    <source>
        <dbReference type="ARBA" id="ARBA00023054"/>
    </source>
</evidence>
<dbReference type="SUPFAM" id="SSF52540">
    <property type="entry name" value="P-loop containing nucleoside triphosphate hydrolases"/>
    <property type="match status" value="1"/>
</dbReference>
<feature type="region of interest" description="Disordered" evidence="7">
    <location>
        <begin position="458"/>
        <end position="484"/>
    </location>
</feature>
<keyword evidence="10" id="KW-1185">Reference proteome</keyword>
<feature type="non-terminal residue" evidence="9">
    <location>
        <position position="1"/>
    </location>
</feature>
<dbReference type="GO" id="GO:0016020">
    <property type="term" value="C:membrane"/>
    <property type="evidence" value="ECO:0007669"/>
    <property type="project" value="TreeGrafter"/>
</dbReference>
<dbReference type="STRING" id="300112.A0A4S2L1J4"/>
<proteinExistence type="inferred from homology"/>
<dbReference type="InterPro" id="IPR001609">
    <property type="entry name" value="Myosin_head_motor_dom-like"/>
</dbReference>
<gene>
    <name evidence="9" type="ORF">DBV15_08195</name>
</gene>
<dbReference type="InterPro" id="IPR027417">
    <property type="entry name" value="P-loop_NTPase"/>
</dbReference>
<dbReference type="GO" id="GO:0005737">
    <property type="term" value="C:cytoplasm"/>
    <property type="evidence" value="ECO:0007669"/>
    <property type="project" value="TreeGrafter"/>
</dbReference>
<reference evidence="9 10" key="1">
    <citation type="journal article" date="2019" name="Philos. Trans. R. Soc. Lond., B, Biol. Sci.">
        <title>Ant behaviour and brain gene expression of defending hosts depend on the ecological success of the intruding social parasite.</title>
        <authorList>
            <person name="Kaur R."/>
            <person name="Stoldt M."/>
            <person name="Jongepier E."/>
            <person name="Feldmeyer B."/>
            <person name="Menzel F."/>
            <person name="Bornberg-Bauer E."/>
            <person name="Foitzik S."/>
        </authorList>
    </citation>
    <scope>NUCLEOTIDE SEQUENCE [LARGE SCALE GENOMIC DNA]</scope>
    <source>
        <tissue evidence="9">Whole body</tissue>
    </source>
</reference>
<comment type="similarity">
    <text evidence="1 6">Belongs to the TRAFAC class myosin-kinesin ATPase superfamily. Myosin family.</text>
</comment>